<name>A0A271VPX1_VIBMT</name>
<organism evidence="2 3">
    <name type="scientific">Vibrio metoecus</name>
    <dbReference type="NCBI Taxonomy" id="1481663"/>
    <lineage>
        <taxon>Bacteria</taxon>
        <taxon>Pseudomonadati</taxon>
        <taxon>Pseudomonadota</taxon>
        <taxon>Gammaproteobacteria</taxon>
        <taxon>Vibrionales</taxon>
        <taxon>Vibrionaceae</taxon>
        <taxon>Vibrio</taxon>
    </lineage>
</organism>
<evidence type="ECO:0000256" key="1">
    <source>
        <dbReference type="SAM" id="Phobius"/>
    </source>
</evidence>
<feature type="transmembrane region" description="Helical" evidence="1">
    <location>
        <begin position="99"/>
        <end position="120"/>
    </location>
</feature>
<dbReference type="EMBL" id="NMSH01000022">
    <property type="protein sequence ID" value="PAR20111.1"/>
    <property type="molecule type" value="Genomic_DNA"/>
</dbReference>
<protein>
    <submittedName>
        <fullName evidence="2">Uncharacterized protein</fullName>
    </submittedName>
</protein>
<dbReference type="InterPro" id="IPR048041">
    <property type="entry name" value="VpsF-like"/>
</dbReference>
<feature type="transmembrane region" description="Helical" evidence="1">
    <location>
        <begin position="245"/>
        <end position="268"/>
    </location>
</feature>
<feature type="transmembrane region" description="Helical" evidence="1">
    <location>
        <begin position="325"/>
        <end position="347"/>
    </location>
</feature>
<proteinExistence type="predicted"/>
<feature type="transmembrane region" description="Helical" evidence="1">
    <location>
        <begin position="359"/>
        <end position="392"/>
    </location>
</feature>
<dbReference type="Proteomes" id="UP000216173">
    <property type="component" value="Unassembled WGS sequence"/>
</dbReference>
<feature type="transmembrane region" description="Helical" evidence="1">
    <location>
        <begin position="76"/>
        <end position="93"/>
    </location>
</feature>
<feature type="transmembrane region" description="Helical" evidence="1">
    <location>
        <begin position="7"/>
        <end position="25"/>
    </location>
</feature>
<evidence type="ECO:0000313" key="3">
    <source>
        <dbReference type="Proteomes" id="UP000216173"/>
    </source>
</evidence>
<dbReference type="RefSeq" id="WP_055043903.1">
    <property type="nucleotide sequence ID" value="NZ_LBGR01000006.1"/>
</dbReference>
<keyword evidence="1" id="KW-0812">Transmembrane</keyword>
<feature type="transmembrane region" description="Helical" evidence="1">
    <location>
        <begin position="45"/>
        <end position="64"/>
    </location>
</feature>
<keyword evidence="1" id="KW-1133">Transmembrane helix</keyword>
<feature type="transmembrane region" description="Helical" evidence="1">
    <location>
        <begin position="195"/>
        <end position="224"/>
    </location>
</feature>
<feature type="transmembrane region" description="Helical" evidence="1">
    <location>
        <begin position="132"/>
        <end position="154"/>
    </location>
</feature>
<keyword evidence="1" id="KW-0472">Membrane</keyword>
<dbReference type="AlphaFoldDB" id="A0A271VPX1"/>
<dbReference type="NCBIfam" id="NF038256">
    <property type="entry name" value="exopoly_VpsF"/>
    <property type="match status" value="1"/>
</dbReference>
<sequence>MSDRNLIRWMTLIVLCAFLLGAFLLENMGVQYVSEGGSPILKIHVYSYLSMGVFAFLLFRIGFFNLVKSLHELRKAWLLAITSVLAVILYGFMRFGTSGLAYLIDTIFIPLILVPIVYGLSDSAKVRLQALLGYLLFLNACIAIIEFVLGQSIVAVEIGSFSLFRSTAFLAHPLNNALITASLTPIVMRYTKIPAALYVSVVVLGLFAFGGRAALGIFLLGQFLMLLPKLRHFLGQGIRYHKLKFAYLQALVYFSVIAVIMTLVFSPIGERILSKLYIDKSAEARFDVFILLEQLSSSEWVFGASHGLLSDIAFYIGINVVENYLIGWVLNFGLVGCIGLLLATYTVPVRLNYRQEFPAQVALLSFMLISLTNNALTVKTPALVLLVVALVCRYRSSDRSLANKSHRR</sequence>
<comment type="caution">
    <text evidence="2">The sequence shown here is derived from an EMBL/GenBank/DDBJ whole genome shotgun (WGS) entry which is preliminary data.</text>
</comment>
<reference evidence="3" key="1">
    <citation type="submission" date="2017-07" db="EMBL/GenBank/DDBJ databases">
        <authorList>
            <person name="Boucher Y."/>
            <person name="Orata F.D."/>
        </authorList>
    </citation>
    <scope>NUCLEOTIDE SEQUENCE [LARGE SCALE GENOMIC DNA]</scope>
    <source>
        <strain evidence="3">OYP9E10</strain>
    </source>
</reference>
<gene>
    <name evidence="2" type="ORF">CGU03_13425</name>
</gene>
<evidence type="ECO:0000313" key="2">
    <source>
        <dbReference type="EMBL" id="PAR20111.1"/>
    </source>
</evidence>
<accession>A0A271VPX1</accession>